<feature type="domain" description="HTH lysR-type" evidence="5">
    <location>
        <begin position="30"/>
        <end position="87"/>
    </location>
</feature>
<dbReference type="InterPro" id="IPR058163">
    <property type="entry name" value="LysR-type_TF_proteobact-type"/>
</dbReference>
<protein>
    <submittedName>
        <fullName evidence="6">LysR family transcriptional regulator</fullName>
    </submittedName>
</protein>
<evidence type="ECO:0000313" key="7">
    <source>
        <dbReference type="Proteomes" id="UP001169027"/>
    </source>
</evidence>
<dbReference type="SUPFAM" id="SSF46785">
    <property type="entry name" value="Winged helix' DNA-binding domain"/>
    <property type="match status" value="1"/>
</dbReference>
<dbReference type="InterPro" id="IPR000847">
    <property type="entry name" value="LysR_HTH_N"/>
</dbReference>
<gene>
    <name evidence="6" type="ORF">Q2T77_21240</name>
</gene>
<dbReference type="SUPFAM" id="SSF53850">
    <property type="entry name" value="Periplasmic binding protein-like II"/>
    <property type="match status" value="1"/>
</dbReference>
<keyword evidence="4" id="KW-0804">Transcription</keyword>
<accession>A0ABT8S7B7</accession>
<organism evidence="6 7">
    <name type="scientific">Variovorax ginsengisoli</name>
    <dbReference type="NCBI Taxonomy" id="363844"/>
    <lineage>
        <taxon>Bacteria</taxon>
        <taxon>Pseudomonadati</taxon>
        <taxon>Pseudomonadota</taxon>
        <taxon>Betaproteobacteria</taxon>
        <taxon>Burkholderiales</taxon>
        <taxon>Comamonadaceae</taxon>
        <taxon>Variovorax</taxon>
    </lineage>
</organism>
<dbReference type="Pfam" id="PF03466">
    <property type="entry name" value="LysR_substrate"/>
    <property type="match status" value="1"/>
</dbReference>
<evidence type="ECO:0000256" key="3">
    <source>
        <dbReference type="ARBA" id="ARBA00023125"/>
    </source>
</evidence>
<dbReference type="PROSITE" id="PS50931">
    <property type="entry name" value="HTH_LYSR"/>
    <property type="match status" value="1"/>
</dbReference>
<comment type="caution">
    <text evidence="6">The sequence shown here is derived from an EMBL/GenBank/DDBJ whole genome shotgun (WGS) entry which is preliminary data.</text>
</comment>
<keyword evidence="3" id="KW-0238">DNA-binding</keyword>
<evidence type="ECO:0000256" key="1">
    <source>
        <dbReference type="ARBA" id="ARBA00009437"/>
    </source>
</evidence>
<evidence type="ECO:0000313" key="6">
    <source>
        <dbReference type="EMBL" id="MDO1534821.1"/>
    </source>
</evidence>
<dbReference type="PANTHER" id="PTHR30537">
    <property type="entry name" value="HTH-TYPE TRANSCRIPTIONAL REGULATOR"/>
    <property type="match status" value="1"/>
</dbReference>
<proteinExistence type="inferred from homology"/>
<dbReference type="InterPro" id="IPR005119">
    <property type="entry name" value="LysR_subst-bd"/>
</dbReference>
<evidence type="ECO:0000259" key="5">
    <source>
        <dbReference type="PROSITE" id="PS50931"/>
    </source>
</evidence>
<dbReference type="PRINTS" id="PR00039">
    <property type="entry name" value="HTHLYSR"/>
</dbReference>
<dbReference type="Pfam" id="PF00126">
    <property type="entry name" value="HTH_1"/>
    <property type="match status" value="1"/>
</dbReference>
<dbReference type="Gene3D" id="3.40.190.290">
    <property type="match status" value="1"/>
</dbReference>
<dbReference type="Proteomes" id="UP001169027">
    <property type="component" value="Unassembled WGS sequence"/>
</dbReference>
<evidence type="ECO:0000256" key="4">
    <source>
        <dbReference type="ARBA" id="ARBA00023163"/>
    </source>
</evidence>
<comment type="similarity">
    <text evidence="1">Belongs to the LysR transcriptional regulatory family.</text>
</comment>
<dbReference type="RefSeq" id="WP_301812584.1">
    <property type="nucleotide sequence ID" value="NZ_JAUJZH010000016.1"/>
</dbReference>
<dbReference type="EMBL" id="JAUKVY010000016">
    <property type="protein sequence ID" value="MDO1534821.1"/>
    <property type="molecule type" value="Genomic_DNA"/>
</dbReference>
<dbReference type="Gene3D" id="1.10.10.10">
    <property type="entry name" value="Winged helix-like DNA-binding domain superfamily/Winged helix DNA-binding domain"/>
    <property type="match status" value="1"/>
</dbReference>
<keyword evidence="2" id="KW-0805">Transcription regulation</keyword>
<dbReference type="PANTHER" id="PTHR30537:SF5">
    <property type="entry name" value="HTH-TYPE TRANSCRIPTIONAL ACTIVATOR TTDR-RELATED"/>
    <property type="match status" value="1"/>
</dbReference>
<dbReference type="InterPro" id="IPR036388">
    <property type="entry name" value="WH-like_DNA-bd_sf"/>
</dbReference>
<reference evidence="6" key="1">
    <citation type="submission" date="2023-06" db="EMBL/GenBank/DDBJ databases">
        <authorList>
            <person name="Jiang Y."/>
            <person name="Liu Q."/>
        </authorList>
    </citation>
    <scope>NUCLEOTIDE SEQUENCE</scope>
    <source>
        <strain evidence="6">CGMCC 1.12090</strain>
    </source>
</reference>
<sequence length="335" mass="37136">MRLVAPLHNPENLRDVAPLFSEQPEKMRQENLEGLVAFVQVAESRSFSAAAARMGLTPSAVSQSIRLLEARVGIALFTRTTRSVRLTEAGERYLERVRPAVIELDEAAGALGQTDARPTGTLRLNLPRIAHTVVLQSVLRRFLDRYPELSIEISIDSTLIDLVEGGFDAGIRYNNIVDADMVGVQVGPSMSSYVVATAEHWAKYGAPSTPRDLLAHRCIGFRYKSSGVLERWTFFKDGRTLSLSPTKHVVVINDIAAIVQATLDGIGAAYLTSAYVERFIESGRLVRVLHEWTHSLPSLTLYYPGRRGVTPKLRALIEFLKEQNRNSDGLQAVLR</sequence>
<name>A0ABT8S7B7_9BURK</name>
<evidence type="ECO:0000256" key="2">
    <source>
        <dbReference type="ARBA" id="ARBA00023015"/>
    </source>
</evidence>
<dbReference type="InterPro" id="IPR036390">
    <property type="entry name" value="WH_DNA-bd_sf"/>
</dbReference>
<keyword evidence="7" id="KW-1185">Reference proteome</keyword>